<evidence type="ECO:0000256" key="2">
    <source>
        <dbReference type="ARBA" id="ARBA00022553"/>
    </source>
</evidence>
<evidence type="ECO:0000256" key="1">
    <source>
        <dbReference type="ARBA" id="ARBA00022450"/>
    </source>
</evidence>
<evidence type="ECO:0000313" key="5">
    <source>
        <dbReference type="Proteomes" id="UP000312512"/>
    </source>
</evidence>
<dbReference type="EMBL" id="VDLX02000002">
    <property type="protein sequence ID" value="KAB8196782.1"/>
    <property type="molecule type" value="Genomic_DNA"/>
</dbReference>
<dbReference type="GO" id="GO:0000036">
    <property type="term" value="F:acyl carrier activity"/>
    <property type="evidence" value="ECO:0007669"/>
    <property type="project" value="UniProtKB-UniRule"/>
</dbReference>
<dbReference type="SUPFAM" id="SSF47336">
    <property type="entry name" value="ACP-like"/>
    <property type="match status" value="1"/>
</dbReference>
<dbReference type="PROSITE" id="PS50075">
    <property type="entry name" value="CARRIER"/>
    <property type="match status" value="1"/>
</dbReference>
<dbReference type="GO" id="GO:0005737">
    <property type="term" value="C:cytoplasm"/>
    <property type="evidence" value="ECO:0007669"/>
    <property type="project" value="UniProtKB-SubCell"/>
</dbReference>
<dbReference type="InterPro" id="IPR036736">
    <property type="entry name" value="ACP-like_sf"/>
</dbReference>
<gene>
    <name evidence="3" type="primary">acpP</name>
    <name evidence="4" type="ORF">FH608_008800</name>
</gene>
<evidence type="ECO:0000256" key="3">
    <source>
        <dbReference type="HAMAP-Rule" id="MF_01217"/>
    </source>
</evidence>
<accession>A0A5C4WVT9</accession>
<keyword evidence="1 3" id="KW-0596">Phosphopantetheine</keyword>
<dbReference type="UniPathway" id="UPA00094"/>
<keyword evidence="3" id="KW-0444">Lipid biosynthesis</keyword>
<keyword evidence="5" id="KW-1185">Reference proteome</keyword>
<comment type="pathway">
    <text evidence="3">Lipid metabolism; fatty acid biosynthesis.</text>
</comment>
<proteinExistence type="inferred from homology"/>
<keyword evidence="3" id="KW-0276">Fatty acid metabolism</keyword>
<dbReference type="AlphaFoldDB" id="A0A5C4WVT9"/>
<dbReference type="InterPro" id="IPR009081">
    <property type="entry name" value="PP-bd_ACP"/>
</dbReference>
<keyword evidence="3" id="KW-0443">Lipid metabolism</keyword>
<dbReference type="Gene3D" id="1.10.1200.10">
    <property type="entry name" value="ACP-like"/>
    <property type="match status" value="1"/>
</dbReference>
<dbReference type="Proteomes" id="UP000312512">
    <property type="component" value="Unassembled WGS sequence"/>
</dbReference>
<comment type="function">
    <text evidence="3">Carrier of the growing fatty acid chain in fatty acid biosynthesis.</text>
</comment>
<dbReference type="InterPro" id="IPR003231">
    <property type="entry name" value="ACP"/>
</dbReference>
<comment type="subcellular location">
    <subcellularLocation>
        <location evidence="3">Cytoplasm</location>
    </subcellularLocation>
</comment>
<comment type="similarity">
    <text evidence="3">Belongs to the acyl carrier protein (ACP) family.</text>
</comment>
<keyword evidence="3" id="KW-0275">Fatty acid biosynthesis</keyword>
<name>A0A5C4WVT9_9ACTN</name>
<comment type="PTM">
    <text evidence="3">4'-phosphopantetheine is transferred from CoA to a specific serine of apo-ACP by AcpS. This modification is essential for activity because fatty acids are bound in thioester linkage to the sulfhydryl of the prosthetic group.</text>
</comment>
<keyword evidence="2 3" id="KW-0597">Phosphoprotein</keyword>
<sequence>MATSWSGRGRHLPKASSTGSALLVVVVRRRHRTDATERRPRTVIAGGGAGESFDQRIPSEDVSLRNLYRVIVTQSHDLVILGAPQETALRRLRPPVSRDPEGRPLVSDKEIFEELRSIYAHLLAVDPATLTMDTDLRRDLEVDSLDLAEVARAAEERFGCSLDFDLAIRLRTVADAVALVRAAADRDLPVRAG</sequence>
<organism evidence="4 5">
    <name type="scientific">Nonomuraea phyllanthi</name>
    <dbReference type="NCBI Taxonomy" id="2219224"/>
    <lineage>
        <taxon>Bacteria</taxon>
        <taxon>Bacillati</taxon>
        <taxon>Actinomycetota</taxon>
        <taxon>Actinomycetes</taxon>
        <taxon>Streptosporangiales</taxon>
        <taxon>Streptosporangiaceae</taxon>
        <taxon>Nonomuraea</taxon>
    </lineage>
</organism>
<keyword evidence="3" id="KW-0963">Cytoplasm</keyword>
<evidence type="ECO:0000313" key="4">
    <source>
        <dbReference type="EMBL" id="KAB8196782.1"/>
    </source>
</evidence>
<reference evidence="4 5" key="1">
    <citation type="submission" date="2019-10" db="EMBL/GenBank/DDBJ databases">
        <title>Nonomuraea sp. nov., isolated from Phyllanthus amarus.</title>
        <authorList>
            <person name="Klykleung N."/>
            <person name="Tanasupawat S."/>
        </authorList>
    </citation>
    <scope>NUCLEOTIDE SEQUENCE [LARGE SCALE GENOMIC DNA]</scope>
    <source>
        <strain evidence="4 5">PA1-10</strain>
    </source>
</reference>
<feature type="modified residue" description="O-(pantetheine 4'-phosphoryl)serine" evidence="3">
    <location>
        <position position="144"/>
    </location>
</feature>
<dbReference type="OrthoDB" id="3785691at2"/>
<comment type="caution">
    <text evidence="4">The sequence shown here is derived from an EMBL/GenBank/DDBJ whole genome shotgun (WGS) entry which is preliminary data.</text>
</comment>
<dbReference type="Pfam" id="PF00550">
    <property type="entry name" value="PP-binding"/>
    <property type="match status" value="1"/>
</dbReference>
<protein>
    <recommendedName>
        <fullName evidence="3">Acyl carrier protein</fullName>
        <shortName evidence="3">ACP</shortName>
    </recommendedName>
</protein>
<dbReference type="HAMAP" id="MF_01217">
    <property type="entry name" value="Acyl_carrier"/>
    <property type="match status" value="1"/>
</dbReference>